<keyword evidence="2" id="KW-1185">Reference proteome</keyword>
<reference evidence="1 2" key="1">
    <citation type="journal article" date="2020" name="Nature">
        <title>Bacterial chemolithoautotrophy via manganese oxidation.</title>
        <authorList>
            <person name="Yu H."/>
            <person name="Leadbetter J.R."/>
        </authorList>
    </citation>
    <scope>NUCLEOTIDE SEQUENCE [LARGE SCALE GENOMIC DNA]</scope>
    <source>
        <strain evidence="1 2">Mn-1</strain>
    </source>
</reference>
<dbReference type="AlphaFoldDB" id="A0A7X6DTQ2"/>
<dbReference type="Proteomes" id="UP000534783">
    <property type="component" value="Unassembled WGS sequence"/>
</dbReference>
<gene>
    <name evidence="1" type="ORF">MNODULE_19150</name>
</gene>
<organism evidence="1 2">
    <name type="scientific">Candidatus Manganitrophus noduliformans</name>
    <dbReference type="NCBI Taxonomy" id="2606439"/>
    <lineage>
        <taxon>Bacteria</taxon>
        <taxon>Pseudomonadati</taxon>
        <taxon>Nitrospirota</taxon>
        <taxon>Nitrospiria</taxon>
        <taxon>Candidatus Troglogloeales</taxon>
        <taxon>Candidatus Manganitrophaceae</taxon>
        <taxon>Candidatus Manganitrophus</taxon>
    </lineage>
</organism>
<protein>
    <submittedName>
        <fullName evidence="1">Uncharacterized protein</fullName>
    </submittedName>
</protein>
<sequence length="79" mass="8762">MDEEVELEIGPRDDMLRALTEALDLADRAIEKSRAAADHADDLFGTPNLVNGELCDLIEMLRVWHNSAAALLEDLKEEG</sequence>
<name>A0A7X6DTQ2_9BACT</name>
<dbReference type="EMBL" id="VTOW01000004">
    <property type="protein sequence ID" value="NKE72873.1"/>
    <property type="molecule type" value="Genomic_DNA"/>
</dbReference>
<comment type="caution">
    <text evidence="1">The sequence shown here is derived from an EMBL/GenBank/DDBJ whole genome shotgun (WGS) entry which is preliminary data.</text>
</comment>
<evidence type="ECO:0000313" key="2">
    <source>
        <dbReference type="Proteomes" id="UP000534783"/>
    </source>
</evidence>
<evidence type="ECO:0000313" key="1">
    <source>
        <dbReference type="EMBL" id="NKE72873.1"/>
    </source>
</evidence>
<dbReference type="RefSeq" id="WP_168062809.1">
    <property type="nucleotide sequence ID" value="NZ_VTOW01000004.1"/>
</dbReference>
<proteinExistence type="predicted"/>
<accession>A0A7X6DTQ2</accession>